<feature type="compositionally biased region" description="Polar residues" evidence="10">
    <location>
        <begin position="511"/>
        <end position="522"/>
    </location>
</feature>
<feature type="region of interest" description="Disordered" evidence="10">
    <location>
        <begin position="45"/>
        <end position="104"/>
    </location>
</feature>
<evidence type="ECO:0000256" key="5">
    <source>
        <dbReference type="ARBA" id="ARBA00023157"/>
    </source>
</evidence>
<sequence>MMRLRRYRLFLVVAICAVVLVYHLTRTDAWDSSSLEALVGLGSHHAGKLSADSPTQPLAVPVPPREDPAEQPVQPPPPHPALPPAELRGSTPSPSPASGTASSSTYLLDPLQTVAGEDLLTKQSNLDDGVGPSDAGQVEIKPRPLEEGRAHWEQQEEHFPIPSHSLILLPTGEPKALPRVQYDFAKEKPTTKQDRIRKQTLIREAFKHAWFGYKNYSLPHDELKPLSKDVDDPFNGWGATLVDSLDSLWIMGLYDEFADAVAAVSKIDFRTSARNDIPLFETVIRYLGGLIAAYDLSSGKYPVLLDKAVDLADILMGAFDTPNRMPAVFYKWAPSYASQPHRASPHTVLAEIGSLSVEFTRLAQITREPKYYDAIARVTNALEDWQPKTSFPGLWPLRLDASGCKMSEPPEQAALASGSAADEDHVFLPESAAAEELIREIEELHSRNAPAPEFRRSPEDDRGSQLTKRQQLSSAPPAEEPSQKNTGVTGKKPIRSQGAEDDVDDVDCEQQGLSTEPQSKTHTYGIGSMADSTYEYFPKEYALLGGLNPQYKTMYLDSMRVVREELLFRPMTKQNHDILFLAKKNISPKHKDPKKRKETFYEGTHLGCYAGGMFALGSRLFDLPSDMAIAEKLTDGCVWAYQSTPAGVMPEEFELVPCDSLNSCEWNEAKWHAALDPRRDERMQAAETYNGMQQRLYKEILGDLDVGEREEQAVPYSVLTGRRLKRRGSLVDLEEDAPTETLVSSDPDAGMSTLKSSSFVPMVPLSHEKYVAAKIQEERLPPGYTKIQARDYRLRPEAIESVFIMYRLTGDETWRDKGWTMFEAVDRATKTEIANAGIKDVTSLLQDQQDTMESFWLAETLKYYYLLFSEPDLISLDDYVLNTEAHPFRRPKPV</sequence>
<dbReference type="GO" id="GO:0016020">
    <property type="term" value="C:membrane"/>
    <property type="evidence" value="ECO:0007669"/>
    <property type="project" value="InterPro"/>
</dbReference>
<evidence type="ECO:0000256" key="10">
    <source>
        <dbReference type="SAM" id="MobiDB-lite"/>
    </source>
</evidence>
<evidence type="ECO:0000256" key="7">
    <source>
        <dbReference type="PIRSR" id="PIRSR601382-2"/>
    </source>
</evidence>
<feature type="active site" evidence="6">
    <location>
        <position position="531"/>
    </location>
</feature>
<keyword evidence="4 9" id="KW-0378">Hydrolase</keyword>
<name>A0A0D2FR56_9EURO</name>
<feature type="compositionally biased region" description="Polar residues" evidence="10">
    <location>
        <begin position="464"/>
        <end position="474"/>
    </location>
</feature>
<dbReference type="GO" id="GO:0005783">
    <property type="term" value="C:endoplasmic reticulum"/>
    <property type="evidence" value="ECO:0007669"/>
    <property type="project" value="TreeGrafter"/>
</dbReference>
<dbReference type="PANTHER" id="PTHR11742:SF103">
    <property type="entry name" value="ENDOPLASMIC RETICULUM MANNOSIDASE MNL2-RELATED"/>
    <property type="match status" value="1"/>
</dbReference>
<dbReference type="GO" id="GO:0005509">
    <property type="term" value="F:calcium ion binding"/>
    <property type="evidence" value="ECO:0007669"/>
    <property type="project" value="InterPro"/>
</dbReference>
<dbReference type="PANTHER" id="PTHR11742">
    <property type="entry name" value="MANNOSYL-OLIGOSACCHARIDE ALPHA-1,2-MANNOSIDASE-RELATED"/>
    <property type="match status" value="1"/>
</dbReference>
<feature type="compositionally biased region" description="Pro residues" evidence="10">
    <location>
        <begin position="73"/>
        <end position="83"/>
    </location>
</feature>
<evidence type="ECO:0000256" key="8">
    <source>
        <dbReference type="PIRSR" id="PIRSR601382-3"/>
    </source>
</evidence>
<feature type="active site" evidence="6">
    <location>
        <position position="797"/>
    </location>
</feature>
<evidence type="ECO:0000256" key="6">
    <source>
        <dbReference type="PIRSR" id="PIRSR601382-1"/>
    </source>
</evidence>
<dbReference type="InterPro" id="IPR050749">
    <property type="entry name" value="Glycosyl_Hydrolase_47"/>
</dbReference>
<feature type="active site" description="Proton donor" evidence="6">
    <location>
        <position position="651"/>
    </location>
</feature>
<feature type="disulfide bond" evidence="8">
    <location>
        <begin position="608"/>
        <end position="637"/>
    </location>
</feature>
<evidence type="ECO:0000313" key="11">
    <source>
        <dbReference type="EMBL" id="KIW69000.1"/>
    </source>
</evidence>
<evidence type="ECO:0000256" key="4">
    <source>
        <dbReference type="ARBA" id="ARBA00022801"/>
    </source>
</evidence>
<dbReference type="Gene3D" id="1.50.10.10">
    <property type="match status" value="3"/>
</dbReference>
<dbReference type="InterPro" id="IPR036026">
    <property type="entry name" value="Seven-hairpin_glycosidases"/>
</dbReference>
<dbReference type="SUPFAM" id="SSF48225">
    <property type="entry name" value="Seven-hairpin glycosidases"/>
    <property type="match status" value="1"/>
</dbReference>
<dbReference type="HOGENOM" id="CLU_003818_1_0_1"/>
<feature type="compositionally biased region" description="Acidic residues" evidence="10">
    <location>
        <begin position="499"/>
        <end position="508"/>
    </location>
</feature>
<feature type="active site" description="Proton donor" evidence="6">
    <location>
        <position position="281"/>
    </location>
</feature>
<dbReference type="PRINTS" id="PR00747">
    <property type="entry name" value="GLYHDRLASE47"/>
</dbReference>
<dbReference type="GO" id="GO:0005975">
    <property type="term" value="P:carbohydrate metabolic process"/>
    <property type="evidence" value="ECO:0007669"/>
    <property type="project" value="InterPro"/>
</dbReference>
<feature type="region of interest" description="Disordered" evidence="10">
    <location>
        <begin position="444"/>
        <end position="525"/>
    </location>
</feature>
<dbReference type="EMBL" id="KN846958">
    <property type="protein sequence ID" value="KIW69000.1"/>
    <property type="molecule type" value="Genomic_DNA"/>
</dbReference>
<evidence type="ECO:0000256" key="1">
    <source>
        <dbReference type="ARBA" id="ARBA00001913"/>
    </source>
</evidence>
<reference evidence="11 12" key="1">
    <citation type="submission" date="2015-01" db="EMBL/GenBank/DDBJ databases">
        <title>The Genome Sequence of Capronia semiimmersa CBS27337.</title>
        <authorList>
            <consortium name="The Broad Institute Genomics Platform"/>
            <person name="Cuomo C."/>
            <person name="de Hoog S."/>
            <person name="Gorbushina A."/>
            <person name="Stielow B."/>
            <person name="Teixiera M."/>
            <person name="Abouelleil A."/>
            <person name="Chapman S.B."/>
            <person name="Priest M."/>
            <person name="Young S.K."/>
            <person name="Wortman J."/>
            <person name="Nusbaum C."/>
            <person name="Birren B."/>
        </authorList>
    </citation>
    <scope>NUCLEOTIDE SEQUENCE [LARGE SCALE GENOMIC DNA]</scope>
    <source>
        <strain evidence="11 12">CBS 27337</strain>
    </source>
</reference>
<dbReference type="GO" id="GO:0036503">
    <property type="term" value="P:ERAD pathway"/>
    <property type="evidence" value="ECO:0007669"/>
    <property type="project" value="UniProtKB-ARBA"/>
</dbReference>
<organism evidence="11 12">
    <name type="scientific">Phialophora macrospora</name>
    <dbReference type="NCBI Taxonomy" id="1851006"/>
    <lineage>
        <taxon>Eukaryota</taxon>
        <taxon>Fungi</taxon>
        <taxon>Dikarya</taxon>
        <taxon>Ascomycota</taxon>
        <taxon>Pezizomycotina</taxon>
        <taxon>Eurotiomycetes</taxon>
        <taxon>Chaetothyriomycetidae</taxon>
        <taxon>Chaetothyriales</taxon>
        <taxon>Herpotrichiellaceae</taxon>
        <taxon>Phialophora</taxon>
    </lineage>
</organism>
<feature type="compositionally biased region" description="Basic and acidic residues" evidence="10">
    <location>
        <begin position="453"/>
        <end position="463"/>
    </location>
</feature>
<feature type="binding site" evidence="7">
    <location>
        <position position="883"/>
    </location>
    <ligand>
        <name>Ca(2+)</name>
        <dbReference type="ChEBI" id="CHEBI:29108"/>
    </ligand>
</feature>
<keyword evidence="12" id="KW-1185">Reference proteome</keyword>
<protein>
    <recommendedName>
        <fullName evidence="9">alpha-1,2-Mannosidase</fullName>
        <ecNumber evidence="9">3.2.1.-</ecNumber>
    </recommendedName>
</protein>
<evidence type="ECO:0000256" key="2">
    <source>
        <dbReference type="ARBA" id="ARBA00004922"/>
    </source>
</evidence>
<evidence type="ECO:0000256" key="3">
    <source>
        <dbReference type="ARBA" id="ARBA00007658"/>
    </source>
</evidence>
<keyword evidence="7" id="KW-0106">Calcium</keyword>
<gene>
    <name evidence="11" type="ORF">PV04_04905</name>
</gene>
<feature type="compositionally biased region" description="Low complexity" evidence="10">
    <location>
        <begin position="84"/>
        <end position="104"/>
    </location>
</feature>
<dbReference type="GO" id="GO:0004571">
    <property type="term" value="F:mannosyl-oligosaccharide 1,2-alpha-mannosidase activity"/>
    <property type="evidence" value="ECO:0007669"/>
    <property type="project" value="InterPro"/>
</dbReference>
<dbReference type="Pfam" id="PF01532">
    <property type="entry name" value="Glyco_hydro_47"/>
    <property type="match status" value="1"/>
</dbReference>
<comment type="similarity">
    <text evidence="3 9">Belongs to the glycosyl hydrolase 47 family.</text>
</comment>
<proteinExistence type="inferred from homology"/>
<evidence type="ECO:0000256" key="9">
    <source>
        <dbReference type="RuleBase" id="RU361193"/>
    </source>
</evidence>
<dbReference type="EC" id="3.2.1.-" evidence="9"/>
<accession>A0A0D2FR56</accession>
<dbReference type="Proteomes" id="UP000054266">
    <property type="component" value="Unassembled WGS sequence"/>
</dbReference>
<dbReference type="InterPro" id="IPR001382">
    <property type="entry name" value="Glyco_hydro_47"/>
</dbReference>
<comment type="cofactor">
    <cofactor evidence="1 7">
        <name>Ca(2+)</name>
        <dbReference type="ChEBI" id="CHEBI:29108"/>
    </cofactor>
</comment>
<dbReference type="STRING" id="5601.A0A0D2FR56"/>
<keyword evidence="5 8" id="KW-1015">Disulfide bond</keyword>
<keyword evidence="9" id="KW-0326">Glycosidase</keyword>
<dbReference type="InterPro" id="IPR012341">
    <property type="entry name" value="6hp_glycosidase-like_sf"/>
</dbReference>
<keyword evidence="7" id="KW-0479">Metal-binding</keyword>
<dbReference type="AlphaFoldDB" id="A0A0D2FR56"/>
<comment type="pathway">
    <text evidence="2">Protein modification; protein glycosylation.</text>
</comment>
<dbReference type="UniPathway" id="UPA00378"/>
<evidence type="ECO:0000313" key="12">
    <source>
        <dbReference type="Proteomes" id="UP000054266"/>
    </source>
</evidence>